<dbReference type="GO" id="GO:0009398">
    <property type="term" value="P:FMN biosynthetic process"/>
    <property type="evidence" value="ECO:0007669"/>
    <property type="project" value="UniProtKB-UniRule"/>
</dbReference>
<dbReference type="STRING" id="1234409.C683_1239"/>
<dbReference type="GO" id="GO:0009231">
    <property type="term" value="P:riboflavin biosynthetic process"/>
    <property type="evidence" value="ECO:0007669"/>
    <property type="project" value="InterPro"/>
</dbReference>
<evidence type="ECO:0000313" key="18">
    <source>
        <dbReference type="Proteomes" id="UP000016057"/>
    </source>
</evidence>
<dbReference type="CDD" id="cd02064">
    <property type="entry name" value="FAD_synthetase_N"/>
    <property type="match status" value="1"/>
</dbReference>
<keyword evidence="7 15" id="KW-0548">Nucleotidyltransferase</keyword>
<dbReference type="PATRIC" id="fig|1234409.3.peg.1191"/>
<dbReference type="PANTHER" id="PTHR22749:SF6">
    <property type="entry name" value="RIBOFLAVIN KINASE"/>
    <property type="match status" value="1"/>
</dbReference>
<comment type="pathway">
    <text evidence="2 15">Cofactor biosynthesis; FAD biosynthesis; FAD from FMN: step 1/1.</text>
</comment>
<dbReference type="Pfam" id="PF01687">
    <property type="entry name" value="Flavokinase"/>
    <property type="match status" value="1"/>
</dbReference>
<dbReference type="GO" id="GO:0006747">
    <property type="term" value="P:FAD biosynthetic process"/>
    <property type="evidence" value="ECO:0007669"/>
    <property type="project" value="UniProtKB-UniRule"/>
</dbReference>
<dbReference type="RefSeq" id="WP_009492108.1">
    <property type="nucleotide sequence ID" value="NZ_AMYT01000022.1"/>
</dbReference>
<evidence type="ECO:0000256" key="1">
    <source>
        <dbReference type="ARBA" id="ARBA00002121"/>
    </source>
</evidence>
<dbReference type="InterPro" id="IPR014729">
    <property type="entry name" value="Rossmann-like_a/b/a_fold"/>
</dbReference>
<evidence type="ECO:0000256" key="5">
    <source>
        <dbReference type="ARBA" id="ARBA00022643"/>
    </source>
</evidence>
<organism evidence="17 18">
    <name type="scientific">Catellicoccus marimammalium M35/04/3</name>
    <dbReference type="NCBI Taxonomy" id="1234409"/>
    <lineage>
        <taxon>Bacteria</taxon>
        <taxon>Bacillati</taxon>
        <taxon>Bacillota</taxon>
        <taxon>Bacilli</taxon>
        <taxon>Lactobacillales</taxon>
        <taxon>Enterococcaceae</taxon>
        <taxon>Catellicoccus</taxon>
    </lineage>
</organism>
<dbReference type="Proteomes" id="UP000016057">
    <property type="component" value="Unassembled WGS sequence"/>
</dbReference>
<dbReference type="EC" id="2.7.7.2" evidence="15"/>
<comment type="caution">
    <text evidence="17">The sequence shown here is derived from an EMBL/GenBank/DDBJ whole genome shotgun (WGS) entry which is preliminary data.</text>
</comment>
<dbReference type="eggNOG" id="COG0196">
    <property type="taxonomic scope" value="Bacteria"/>
</dbReference>
<dbReference type="AlphaFoldDB" id="K8Z7I6"/>
<dbReference type="NCBIfam" id="TIGR00083">
    <property type="entry name" value="ribF"/>
    <property type="match status" value="1"/>
</dbReference>
<dbReference type="InterPro" id="IPR023468">
    <property type="entry name" value="Riboflavin_kinase"/>
</dbReference>
<keyword evidence="11 15" id="KW-0067">ATP-binding</keyword>
<dbReference type="Gene3D" id="3.40.50.620">
    <property type="entry name" value="HUPs"/>
    <property type="match status" value="1"/>
</dbReference>
<dbReference type="NCBIfam" id="NF004162">
    <property type="entry name" value="PRK05627.1-5"/>
    <property type="match status" value="1"/>
</dbReference>
<evidence type="ECO:0000256" key="6">
    <source>
        <dbReference type="ARBA" id="ARBA00022679"/>
    </source>
</evidence>
<dbReference type="InterPro" id="IPR015864">
    <property type="entry name" value="FAD_synthase"/>
</dbReference>
<evidence type="ECO:0000256" key="15">
    <source>
        <dbReference type="PIRNR" id="PIRNR004491"/>
    </source>
</evidence>
<dbReference type="FunFam" id="3.40.50.620:FF:000021">
    <property type="entry name" value="Riboflavin biosynthesis protein"/>
    <property type="match status" value="1"/>
</dbReference>
<evidence type="ECO:0000256" key="7">
    <source>
        <dbReference type="ARBA" id="ARBA00022695"/>
    </source>
</evidence>
<reference evidence="17 18" key="1">
    <citation type="journal article" date="2013" name="Genome Announc.">
        <title>Draft Genome Sequence of Catellicoccus marimammalium, a Novel Species Commonly Found in Gull Feces.</title>
        <authorList>
            <person name="Weigand M.R."/>
            <person name="Ryu H."/>
            <person name="Bozcek L."/>
            <person name="Konstantinidis K.T."/>
            <person name="Santo Domingo J.W."/>
        </authorList>
    </citation>
    <scope>NUCLEOTIDE SEQUENCE [LARGE SCALE GENOMIC DNA]</scope>
    <source>
        <strain evidence="17 18">M35/04/3</strain>
    </source>
</reference>
<feature type="domain" description="Riboflavin kinase" evidence="16">
    <location>
        <begin position="182"/>
        <end position="306"/>
    </location>
</feature>
<evidence type="ECO:0000256" key="12">
    <source>
        <dbReference type="ARBA" id="ARBA00023268"/>
    </source>
</evidence>
<evidence type="ECO:0000256" key="2">
    <source>
        <dbReference type="ARBA" id="ARBA00004726"/>
    </source>
</evidence>
<evidence type="ECO:0000313" key="17">
    <source>
        <dbReference type="EMBL" id="EKU26964.1"/>
    </source>
</evidence>
<dbReference type="InterPro" id="IPR002606">
    <property type="entry name" value="Riboflavin_kinase_bac"/>
</dbReference>
<keyword evidence="4 15" id="KW-0285">Flavoprotein</keyword>
<dbReference type="PANTHER" id="PTHR22749">
    <property type="entry name" value="RIBOFLAVIN KINASE/FMN ADENYLYLTRANSFERASE"/>
    <property type="match status" value="1"/>
</dbReference>
<dbReference type="FunFam" id="2.40.30.30:FF:000003">
    <property type="entry name" value="Riboflavin biosynthesis protein"/>
    <property type="match status" value="1"/>
</dbReference>
<keyword evidence="9 15" id="KW-0418">Kinase</keyword>
<dbReference type="UniPathway" id="UPA00277">
    <property type="reaction ID" value="UER00407"/>
</dbReference>
<evidence type="ECO:0000256" key="11">
    <source>
        <dbReference type="ARBA" id="ARBA00022840"/>
    </source>
</evidence>
<dbReference type="EMBL" id="AMYT01000022">
    <property type="protein sequence ID" value="EKU26964.1"/>
    <property type="molecule type" value="Genomic_DNA"/>
</dbReference>
<dbReference type="Gene3D" id="2.40.30.30">
    <property type="entry name" value="Riboflavin kinase-like"/>
    <property type="match status" value="1"/>
</dbReference>
<comment type="catalytic activity">
    <reaction evidence="14 15">
        <text>FMN + ATP + H(+) = FAD + diphosphate</text>
        <dbReference type="Rhea" id="RHEA:17237"/>
        <dbReference type="ChEBI" id="CHEBI:15378"/>
        <dbReference type="ChEBI" id="CHEBI:30616"/>
        <dbReference type="ChEBI" id="CHEBI:33019"/>
        <dbReference type="ChEBI" id="CHEBI:57692"/>
        <dbReference type="ChEBI" id="CHEBI:58210"/>
        <dbReference type="EC" id="2.7.7.2"/>
    </reaction>
</comment>
<evidence type="ECO:0000256" key="8">
    <source>
        <dbReference type="ARBA" id="ARBA00022741"/>
    </source>
</evidence>
<dbReference type="InterPro" id="IPR023465">
    <property type="entry name" value="Riboflavin_kinase_dom_sf"/>
</dbReference>
<evidence type="ECO:0000256" key="9">
    <source>
        <dbReference type="ARBA" id="ARBA00022777"/>
    </source>
</evidence>
<keyword evidence="5 15" id="KW-0288">FMN</keyword>
<dbReference type="OrthoDB" id="9803667at2"/>
<comment type="pathway">
    <text evidence="3 15">Cofactor biosynthesis; FMN biosynthesis; FMN from riboflavin (ATP route): step 1/1.</text>
</comment>
<dbReference type="SMART" id="SM00904">
    <property type="entry name" value="Flavokinase"/>
    <property type="match status" value="1"/>
</dbReference>
<dbReference type="SUPFAM" id="SSF52374">
    <property type="entry name" value="Nucleotidylyl transferase"/>
    <property type="match status" value="1"/>
</dbReference>
<keyword evidence="8 15" id="KW-0547">Nucleotide-binding</keyword>
<dbReference type="PIRSF" id="PIRSF004491">
    <property type="entry name" value="FAD_Synth"/>
    <property type="match status" value="1"/>
</dbReference>
<dbReference type="Pfam" id="PF06574">
    <property type="entry name" value="FAD_syn"/>
    <property type="match status" value="1"/>
</dbReference>
<dbReference type="InterPro" id="IPR015865">
    <property type="entry name" value="Riboflavin_kinase_bac/euk"/>
</dbReference>
<comment type="function">
    <text evidence="1">Catalyzes the phosphorylation of riboflavin to FMN followed by the adenylation of FMN to FAD.</text>
</comment>
<keyword evidence="6 15" id="KW-0808">Transferase</keyword>
<evidence type="ECO:0000256" key="10">
    <source>
        <dbReference type="ARBA" id="ARBA00022827"/>
    </source>
</evidence>
<evidence type="ECO:0000256" key="3">
    <source>
        <dbReference type="ARBA" id="ARBA00005201"/>
    </source>
</evidence>
<dbReference type="EC" id="2.7.1.26" evidence="15"/>
<evidence type="ECO:0000256" key="14">
    <source>
        <dbReference type="ARBA" id="ARBA00049494"/>
    </source>
</evidence>
<evidence type="ECO:0000256" key="4">
    <source>
        <dbReference type="ARBA" id="ARBA00022630"/>
    </source>
</evidence>
<keyword evidence="10 15" id="KW-0274">FAD</keyword>
<dbReference type="GO" id="GO:0005524">
    <property type="term" value="F:ATP binding"/>
    <property type="evidence" value="ECO:0007669"/>
    <property type="project" value="UniProtKB-UniRule"/>
</dbReference>
<sequence length="309" mass="35023">MKKINLHEPYQPQNFPPCVLLLGFFDGVHLGHQALLEQGRKLAKEKGIPLAILTFSRHPSMIFKKQAPFQYLLPQTEKEEVFAEWGVDLLYCVEFTSRFANLSAEDFVKKYILGLQARAVVVGFDYHYGAQKAASALDLKMALDAICPVTIVPCFEQGGKKVSSTRIRNALRQGKMEEVQACLGHAYTMKGYVVRGDARGRTLGFPTANLNMPVDQLLPMDGIYIVEVAWEGKTYQGMASIGHNVTFGAHARSIEVHILDFNEEIYGETLAISWLHYLRAEEQFDSVHELIHQLQEDEKNTRQYFAQRK</sequence>
<comment type="similarity">
    <text evidence="15">Belongs to the ribF family.</text>
</comment>
<accession>K8Z7I6</accession>
<name>K8Z7I6_9ENTE</name>
<keyword evidence="12" id="KW-0511">Multifunctional enzyme</keyword>
<proteinExistence type="inferred from homology"/>
<comment type="catalytic activity">
    <reaction evidence="13 15">
        <text>riboflavin + ATP = FMN + ADP + H(+)</text>
        <dbReference type="Rhea" id="RHEA:14357"/>
        <dbReference type="ChEBI" id="CHEBI:15378"/>
        <dbReference type="ChEBI" id="CHEBI:30616"/>
        <dbReference type="ChEBI" id="CHEBI:57986"/>
        <dbReference type="ChEBI" id="CHEBI:58210"/>
        <dbReference type="ChEBI" id="CHEBI:456216"/>
        <dbReference type="EC" id="2.7.1.26"/>
    </reaction>
</comment>
<evidence type="ECO:0000259" key="16">
    <source>
        <dbReference type="SMART" id="SM00904"/>
    </source>
</evidence>
<dbReference type="SUPFAM" id="SSF82114">
    <property type="entry name" value="Riboflavin kinase-like"/>
    <property type="match status" value="1"/>
</dbReference>
<keyword evidence="18" id="KW-1185">Reference proteome</keyword>
<dbReference type="GO" id="GO:0003919">
    <property type="term" value="F:FMN adenylyltransferase activity"/>
    <property type="evidence" value="ECO:0007669"/>
    <property type="project" value="UniProtKB-UniRule"/>
</dbReference>
<dbReference type="GO" id="GO:0008531">
    <property type="term" value="F:riboflavin kinase activity"/>
    <property type="evidence" value="ECO:0007669"/>
    <property type="project" value="UniProtKB-UniRule"/>
</dbReference>
<evidence type="ECO:0000256" key="13">
    <source>
        <dbReference type="ARBA" id="ARBA00047880"/>
    </source>
</evidence>
<protein>
    <recommendedName>
        <fullName evidence="15">Riboflavin biosynthesis protein</fullName>
    </recommendedName>
    <domain>
        <recommendedName>
            <fullName evidence="15">Riboflavin kinase</fullName>
            <ecNumber evidence="15">2.7.1.26</ecNumber>
        </recommendedName>
        <alternativeName>
            <fullName evidence="15">Flavokinase</fullName>
        </alternativeName>
    </domain>
    <domain>
        <recommendedName>
            <fullName evidence="15">FMN adenylyltransferase</fullName>
            <ecNumber evidence="15">2.7.7.2</ecNumber>
        </recommendedName>
        <alternativeName>
            <fullName evidence="15">FAD pyrophosphorylase</fullName>
        </alternativeName>
        <alternativeName>
            <fullName evidence="15">FAD synthase</fullName>
        </alternativeName>
    </domain>
</protein>
<gene>
    <name evidence="17" type="ORF">C683_1239</name>
</gene>
<dbReference type="UniPathway" id="UPA00276">
    <property type="reaction ID" value="UER00406"/>
</dbReference>